<evidence type="ECO:0000259" key="8">
    <source>
        <dbReference type="PROSITE" id="PS51007"/>
    </source>
</evidence>
<evidence type="ECO:0000256" key="2">
    <source>
        <dbReference type="ARBA" id="ARBA00022617"/>
    </source>
</evidence>
<feature type="transmembrane region" description="Helical" evidence="7">
    <location>
        <begin position="18"/>
        <end position="38"/>
    </location>
</feature>
<evidence type="ECO:0000256" key="7">
    <source>
        <dbReference type="SAM" id="Phobius"/>
    </source>
</evidence>
<evidence type="ECO:0000256" key="1">
    <source>
        <dbReference type="ARBA" id="ARBA00022448"/>
    </source>
</evidence>
<dbReference type="EMBL" id="AVPS01000005">
    <property type="protein sequence ID" value="KGM51834.1"/>
    <property type="molecule type" value="Genomic_DNA"/>
</dbReference>
<comment type="caution">
    <text evidence="9">The sequence shown here is derived from an EMBL/GenBank/DDBJ whole genome shotgun (WGS) entry which is preliminary data.</text>
</comment>
<feature type="domain" description="Cytochrome c" evidence="8">
    <location>
        <begin position="222"/>
        <end position="318"/>
    </location>
</feature>
<dbReference type="GO" id="GO:0020037">
    <property type="term" value="F:heme binding"/>
    <property type="evidence" value="ECO:0007669"/>
    <property type="project" value="InterPro"/>
</dbReference>
<dbReference type="RefSeq" id="WP_036193896.1">
    <property type="nucleotide sequence ID" value="NZ_AVPS01000005.1"/>
</dbReference>
<gene>
    <name evidence="9" type="ORF">N792_09325</name>
</gene>
<evidence type="ECO:0000256" key="6">
    <source>
        <dbReference type="PROSITE-ProRule" id="PRU00433"/>
    </source>
</evidence>
<dbReference type="PROSITE" id="PS51007">
    <property type="entry name" value="CYTC"/>
    <property type="match status" value="2"/>
</dbReference>
<dbReference type="AlphaFoldDB" id="A0A0A0EN83"/>
<keyword evidence="7" id="KW-0472">Membrane</keyword>
<protein>
    <submittedName>
        <fullName evidence="9">Cytochrome C</fullName>
    </submittedName>
</protein>
<keyword evidence="3 6" id="KW-0479">Metal-binding</keyword>
<dbReference type="Pfam" id="PF00034">
    <property type="entry name" value="Cytochrom_C"/>
    <property type="match status" value="2"/>
</dbReference>
<proteinExistence type="predicted"/>
<evidence type="ECO:0000256" key="3">
    <source>
        <dbReference type="ARBA" id="ARBA00022723"/>
    </source>
</evidence>
<dbReference type="InterPro" id="IPR009056">
    <property type="entry name" value="Cyt_c-like_dom"/>
</dbReference>
<accession>A0A0A0EN83</accession>
<keyword evidence="10" id="KW-1185">Reference proteome</keyword>
<feature type="domain" description="Cytochrome c" evidence="8">
    <location>
        <begin position="54"/>
        <end position="176"/>
    </location>
</feature>
<keyword evidence="2 6" id="KW-0349">Heme</keyword>
<dbReference type="STRING" id="1122185.N792_09325"/>
<organism evidence="9 10">
    <name type="scientific">Lysobacter concretionis Ko07 = DSM 16239</name>
    <dbReference type="NCBI Taxonomy" id="1122185"/>
    <lineage>
        <taxon>Bacteria</taxon>
        <taxon>Pseudomonadati</taxon>
        <taxon>Pseudomonadota</taxon>
        <taxon>Gammaproteobacteria</taxon>
        <taxon>Lysobacterales</taxon>
        <taxon>Lysobacteraceae</taxon>
        <taxon>Novilysobacter</taxon>
    </lineage>
</organism>
<keyword evidence="7" id="KW-1133">Transmembrane helix</keyword>
<evidence type="ECO:0000256" key="5">
    <source>
        <dbReference type="ARBA" id="ARBA00023004"/>
    </source>
</evidence>
<dbReference type="GO" id="GO:0046872">
    <property type="term" value="F:metal ion binding"/>
    <property type="evidence" value="ECO:0007669"/>
    <property type="project" value="UniProtKB-KW"/>
</dbReference>
<evidence type="ECO:0000256" key="4">
    <source>
        <dbReference type="ARBA" id="ARBA00022982"/>
    </source>
</evidence>
<evidence type="ECO:0000313" key="10">
    <source>
        <dbReference type="Proteomes" id="UP000030017"/>
    </source>
</evidence>
<dbReference type="Proteomes" id="UP000030017">
    <property type="component" value="Unassembled WGS sequence"/>
</dbReference>
<keyword evidence="4" id="KW-0249">Electron transport</keyword>
<dbReference type="InterPro" id="IPR036909">
    <property type="entry name" value="Cyt_c-like_dom_sf"/>
</dbReference>
<dbReference type="InterPro" id="IPR051811">
    <property type="entry name" value="Cytochrome_c550/c551-like"/>
</dbReference>
<dbReference type="PANTHER" id="PTHR37823:SF1">
    <property type="entry name" value="CYTOCHROME C-553-LIKE"/>
    <property type="match status" value="1"/>
</dbReference>
<dbReference type="Gene3D" id="1.10.760.10">
    <property type="entry name" value="Cytochrome c-like domain"/>
    <property type="match status" value="2"/>
</dbReference>
<dbReference type="PANTHER" id="PTHR37823">
    <property type="entry name" value="CYTOCHROME C-553-LIKE"/>
    <property type="match status" value="1"/>
</dbReference>
<dbReference type="GO" id="GO:0009055">
    <property type="term" value="F:electron transfer activity"/>
    <property type="evidence" value="ECO:0007669"/>
    <property type="project" value="InterPro"/>
</dbReference>
<reference evidence="9 10" key="1">
    <citation type="submission" date="2013-08" db="EMBL/GenBank/DDBJ databases">
        <title>Genome sequencing of Lysobacter.</title>
        <authorList>
            <person name="Zhang S."/>
            <person name="Wang G."/>
        </authorList>
    </citation>
    <scope>NUCLEOTIDE SEQUENCE [LARGE SCALE GENOMIC DNA]</scope>
    <source>
        <strain evidence="9 10">Ko07</strain>
    </source>
</reference>
<keyword evidence="7" id="KW-0812">Transmembrane</keyword>
<name>A0A0A0EN83_9GAMM</name>
<dbReference type="SUPFAM" id="SSF46626">
    <property type="entry name" value="Cytochrome c"/>
    <property type="match status" value="2"/>
</dbReference>
<keyword evidence="5 6" id="KW-0408">Iron</keyword>
<keyword evidence="1" id="KW-0813">Transport</keyword>
<sequence length="322" mass="33583">MTCAPGKPCEEGRKRRNAFAILALMAIIFILLSVASFLKSRNQAIPGAVSYGPHGAVDGKRVFQAYNCMGCHTILGNGAYLGPDLTNIYQTAGPAWLEAFLPSAGGWPTGPAVQVHLQRPELAEAIGASSLDDYLKRYPGAAERVHRRGGTISHMPNLQFRPNEVGQLIAFLKYTSEMNTEGWPPRPRVDGLTFSLATPMPGIADAAATPVAAGSSASATTAPAAQGEQLVKASGCTACHASDTTKLVGPGWGGLYGSQVTLADGTSVQADDAYLAASIRTPDAQVASGYAPGTMPSYASLLDDGQIETIVAYLRTLSGEGQ</sequence>
<dbReference type="OrthoDB" id="9809720at2"/>
<evidence type="ECO:0000313" key="9">
    <source>
        <dbReference type="EMBL" id="KGM51834.1"/>
    </source>
</evidence>
<dbReference type="eggNOG" id="COG2010">
    <property type="taxonomic scope" value="Bacteria"/>
</dbReference>